<protein>
    <submittedName>
        <fullName evidence="1">Uncharacterized protein</fullName>
    </submittedName>
</protein>
<sequence length="82" mass="8698">MQPPQTLACPTALDAFFEPRFSPFPAAFGSPSPTKTGLTPNPPSCSGALPRVELVALLFSWTCVVASLRQPSLSVDPIHGQF</sequence>
<dbReference type="GeneID" id="36623828"/>
<dbReference type="AlphaFoldDB" id="A0A2T4AAN9"/>
<gene>
    <name evidence="1" type="ORF">M431DRAFT_450573</name>
</gene>
<keyword evidence="2" id="KW-1185">Reference proteome</keyword>
<evidence type="ECO:0000313" key="1">
    <source>
        <dbReference type="EMBL" id="PTB54126.1"/>
    </source>
</evidence>
<accession>A0A2T4AAN9</accession>
<dbReference type="Proteomes" id="UP000241690">
    <property type="component" value="Unassembled WGS sequence"/>
</dbReference>
<evidence type="ECO:0000313" key="2">
    <source>
        <dbReference type="Proteomes" id="UP000241690"/>
    </source>
</evidence>
<name>A0A2T4AAN9_TRIHA</name>
<reference evidence="1 2" key="1">
    <citation type="submission" date="2016-07" db="EMBL/GenBank/DDBJ databases">
        <title>Multiple horizontal gene transfer events from other fungi enriched the ability of initially mycotrophic Trichoderma (Ascomycota) to feed on dead plant biomass.</title>
        <authorList>
            <consortium name="DOE Joint Genome Institute"/>
            <person name="Aerts A."/>
            <person name="Atanasova L."/>
            <person name="Chenthamara K."/>
            <person name="Zhang J."/>
            <person name="Grujic M."/>
            <person name="Henrissat B."/>
            <person name="Kuo A."/>
            <person name="Salamov A."/>
            <person name="Lipzen A."/>
            <person name="Labutti K."/>
            <person name="Barry K."/>
            <person name="Miao Y."/>
            <person name="Rahimi M.J."/>
            <person name="Shen Q."/>
            <person name="Grigoriev I.V."/>
            <person name="Kubicek C.P."/>
            <person name="Druzhinina I.S."/>
        </authorList>
    </citation>
    <scope>NUCLEOTIDE SEQUENCE [LARGE SCALE GENOMIC DNA]</scope>
    <source>
        <strain evidence="1 2">CBS 226.95</strain>
    </source>
</reference>
<dbReference type="EMBL" id="KZ679681">
    <property type="protein sequence ID" value="PTB54126.1"/>
    <property type="molecule type" value="Genomic_DNA"/>
</dbReference>
<proteinExistence type="predicted"/>
<organism evidence="1 2">
    <name type="scientific">Trichoderma harzianum CBS 226.95</name>
    <dbReference type="NCBI Taxonomy" id="983964"/>
    <lineage>
        <taxon>Eukaryota</taxon>
        <taxon>Fungi</taxon>
        <taxon>Dikarya</taxon>
        <taxon>Ascomycota</taxon>
        <taxon>Pezizomycotina</taxon>
        <taxon>Sordariomycetes</taxon>
        <taxon>Hypocreomycetidae</taxon>
        <taxon>Hypocreales</taxon>
        <taxon>Hypocreaceae</taxon>
        <taxon>Trichoderma</taxon>
    </lineage>
</organism>
<dbReference type="RefSeq" id="XP_024773803.1">
    <property type="nucleotide sequence ID" value="XM_024915261.1"/>
</dbReference>